<dbReference type="Proteomes" id="UP000252519">
    <property type="component" value="Unassembled WGS sequence"/>
</dbReference>
<organism evidence="1 2">
    <name type="scientific">Ancylostoma caninum</name>
    <name type="common">Dog hookworm</name>
    <dbReference type="NCBI Taxonomy" id="29170"/>
    <lineage>
        <taxon>Eukaryota</taxon>
        <taxon>Metazoa</taxon>
        <taxon>Ecdysozoa</taxon>
        <taxon>Nematoda</taxon>
        <taxon>Chromadorea</taxon>
        <taxon>Rhabditida</taxon>
        <taxon>Rhabditina</taxon>
        <taxon>Rhabditomorpha</taxon>
        <taxon>Strongyloidea</taxon>
        <taxon>Ancylostomatidae</taxon>
        <taxon>Ancylostomatinae</taxon>
        <taxon>Ancylostoma</taxon>
    </lineage>
</organism>
<sequence>MGTEKVDVVNYGIRYNFMRVKLHVVRIYKWKSPFLESLAPHELRMPILTHERCNMTYHDGYVYIVGCTDLRRCFFMKRLTTFTDDEWRLLNSS</sequence>
<reference evidence="1 2" key="1">
    <citation type="submission" date="2014-10" db="EMBL/GenBank/DDBJ databases">
        <title>Draft genome of the hookworm Ancylostoma caninum.</title>
        <authorList>
            <person name="Mitreva M."/>
        </authorList>
    </citation>
    <scope>NUCLEOTIDE SEQUENCE [LARGE SCALE GENOMIC DNA]</scope>
    <source>
        <strain evidence="1 2">Baltimore</strain>
    </source>
</reference>
<protein>
    <recommendedName>
        <fullName evidence="3">Kelch repeat protein</fullName>
    </recommendedName>
</protein>
<evidence type="ECO:0000313" key="1">
    <source>
        <dbReference type="EMBL" id="RCN33330.1"/>
    </source>
</evidence>
<proteinExistence type="predicted"/>
<dbReference type="EMBL" id="JOJR01000938">
    <property type="protein sequence ID" value="RCN33330.1"/>
    <property type="molecule type" value="Genomic_DNA"/>
</dbReference>
<dbReference type="AlphaFoldDB" id="A0A368FR70"/>
<dbReference type="Gene3D" id="2.40.50.780">
    <property type="match status" value="1"/>
</dbReference>
<gene>
    <name evidence="1" type="ORF">ANCCAN_20841</name>
</gene>
<keyword evidence="2" id="KW-1185">Reference proteome</keyword>
<name>A0A368FR70_ANCCA</name>
<accession>A0A368FR70</accession>
<evidence type="ECO:0008006" key="3">
    <source>
        <dbReference type="Google" id="ProtNLM"/>
    </source>
</evidence>
<evidence type="ECO:0000313" key="2">
    <source>
        <dbReference type="Proteomes" id="UP000252519"/>
    </source>
</evidence>
<comment type="caution">
    <text evidence="1">The sequence shown here is derived from an EMBL/GenBank/DDBJ whole genome shotgun (WGS) entry which is preliminary data.</text>
</comment>